<dbReference type="EMBL" id="PUIV01000037">
    <property type="protein sequence ID" value="PWB92773.1"/>
    <property type="molecule type" value="Genomic_DNA"/>
</dbReference>
<comment type="caution">
    <text evidence="1">The sequence shown here is derived from an EMBL/GenBank/DDBJ whole genome shotgun (WGS) entry which is preliminary data.</text>
</comment>
<gene>
    <name evidence="1" type="ORF">C5689_16645</name>
</gene>
<reference evidence="1 2" key="1">
    <citation type="journal article" date="2018" name="Appl. Microbiol. Biotechnol.">
        <title>Co-cultivation of the strictly anaerobic methanogen Methanosarcina barkeri with aerobic methanotrophs in an oxygen-limited membrane bioreactor.</title>
        <authorList>
            <person name="In 't Zandt M.H."/>
            <person name="van den Bosch T.J.M."/>
            <person name="Rijkers R."/>
            <person name="van Kessel M.A.H.J."/>
            <person name="Jetten M.S.M."/>
            <person name="Welte C.U."/>
        </authorList>
    </citation>
    <scope>NUCLEOTIDE SEQUENCE [LARGE SCALE GENOMIC DNA]</scope>
    <source>
        <strain evidence="1 2">DSM 17706</strain>
    </source>
</reference>
<dbReference type="Proteomes" id="UP000245137">
    <property type="component" value="Unassembled WGS sequence"/>
</dbReference>
<dbReference type="RefSeq" id="WP_108918361.1">
    <property type="nucleotide sequence ID" value="NZ_BGJY01000001.1"/>
</dbReference>
<evidence type="ECO:0000313" key="2">
    <source>
        <dbReference type="Proteomes" id="UP000245137"/>
    </source>
</evidence>
<accession>A0A2U1SMD6</accession>
<evidence type="ECO:0000313" key="1">
    <source>
        <dbReference type="EMBL" id="PWB92773.1"/>
    </source>
</evidence>
<proteinExistence type="predicted"/>
<keyword evidence="2" id="KW-1185">Reference proteome</keyword>
<protein>
    <submittedName>
        <fullName evidence="1">Uncharacterized protein</fullName>
    </submittedName>
</protein>
<organism evidence="1 2">
    <name type="scientific">Methylosinus sporium</name>
    <dbReference type="NCBI Taxonomy" id="428"/>
    <lineage>
        <taxon>Bacteria</taxon>
        <taxon>Pseudomonadati</taxon>
        <taxon>Pseudomonadota</taxon>
        <taxon>Alphaproteobacteria</taxon>
        <taxon>Hyphomicrobiales</taxon>
        <taxon>Methylocystaceae</taxon>
        <taxon>Methylosinus</taxon>
    </lineage>
</organism>
<dbReference type="OrthoDB" id="370799at2"/>
<dbReference type="AlphaFoldDB" id="A0A2U1SMD6"/>
<sequence>MTPAQFHASLAAATPPALSPPLLALWKNAKGDWDGAHKCVDSSSKANAMWVHAFLHRAEGDLGNAGYWYARAGKPAAIGPLSQEFETILAALLG</sequence>
<name>A0A2U1SMD6_METSR</name>